<dbReference type="Proteomes" id="UP000824881">
    <property type="component" value="Unassembled WGS sequence"/>
</dbReference>
<dbReference type="EMBL" id="WQMT02000010">
    <property type="protein sequence ID" value="KAG9218010.1"/>
    <property type="molecule type" value="Genomic_DNA"/>
</dbReference>
<gene>
    <name evidence="1" type="ORF">CCMSSC00406_0008787</name>
</gene>
<comment type="caution">
    <text evidence="1">The sequence shown here is derived from an EMBL/GenBank/DDBJ whole genome shotgun (WGS) entry which is preliminary data.</text>
</comment>
<organism evidence="1 2">
    <name type="scientific">Pleurotus cornucopiae</name>
    <name type="common">Cornucopia mushroom</name>
    <dbReference type="NCBI Taxonomy" id="5321"/>
    <lineage>
        <taxon>Eukaryota</taxon>
        <taxon>Fungi</taxon>
        <taxon>Dikarya</taxon>
        <taxon>Basidiomycota</taxon>
        <taxon>Agaricomycotina</taxon>
        <taxon>Agaricomycetes</taxon>
        <taxon>Agaricomycetidae</taxon>
        <taxon>Agaricales</taxon>
        <taxon>Pleurotineae</taxon>
        <taxon>Pleurotaceae</taxon>
        <taxon>Pleurotus</taxon>
    </lineage>
</organism>
<sequence length="130" mass="15007">MVSSSYPTCSVAFVPPQLDCGQFAFARVNGDVCLVQISLSTPPSSKVGTTEVKIFRHEFITIFRLSHSMTLSSSDLRILEPIDDEVLKYEEEKETVFLAKELVEQLRRMTDPRFQQPRMRYTSHPSHRRR</sequence>
<proteinExistence type="predicted"/>
<evidence type="ECO:0000313" key="2">
    <source>
        <dbReference type="Proteomes" id="UP000824881"/>
    </source>
</evidence>
<accession>A0ACB7IK03</accession>
<protein>
    <submittedName>
        <fullName evidence="1">Uncharacterized protein</fullName>
    </submittedName>
</protein>
<keyword evidence="2" id="KW-1185">Reference proteome</keyword>
<evidence type="ECO:0000313" key="1">
    <source>
        <dbReference type="EMBL" id="KAG9218010.1"/>
    </source>
</evidence>
<name>A0ACB7IK03_PLECO</name>
<reference evidence="1 2" key="1">
    <citation type="journal article" date="2021" name="Appl. Environ. Microbiol.">
        <title>Genetic linkage and physical mapping for an oyster mushroom Pleurotus cornucopiae and QTL analysis for the trait cap color.</title>
        <authorList>
            <person name="Zhang Y."/>
            <person name="Gao W."/>
            <person name="Sonnenberg A."/>
            <person name="Chen Q."/>
            <person name="Zhang J."/>
            <person name="Huang C."/>
        </authorList>
    </citation>
    <scope>NUCLEOTIDE SEQUENCE [LARGE SCALE GENOMIC DNA]</scope>
    <source>
        <strain evidence="1">CCMSSC00406</strain>
    </source>
</reference>